<dbReference type="KEGG" id="vg:23461859"/>
<dbReference type="RefSeq" id="YP_009119177.1">
    <property type="nucleotide sequence ID" value="NC_026440.1"/>
</dbReference>
<organism evidence="1 2">
    <name type="scientific">Pandoravirus inopinatum</name>
    <dbReference type="NCBI Taxonomy" id="1605721"/>
    <lineage>
        <taxon>Viruses</taxon>
        <taxon>Pandoravirus</taxon>
    </lineage>
</organism>
<evidence type="ECO:0000313" key="1">
    <source>
        <dbReference type="EMBL" id="AJF96942.1"/>
    </source>
</evidence>
<dbReference type="EMBL" id="KP136319">
    <property type="protein sequence ID" value="AJF96942.1"/>
    <property type="molecule type" value="Genomic_DNA"/>
</dbReference>
<sequence>MQLPSRDEVRSLAAILIDAGYTMDTMHARGFGLTNSDGVAFNMTLTMDKVVALSTATVHEIVHAIGCNNDLVGAILDRAPGSGRGVALDALSHVEIVHNFSSAARSSRA</sequence>
<dbReference type="GeneID" id="23461859"/>
<accession>A0A0B5JBK3</accession>
<proteinExistence type="predicted"/>
<evidence type="ECO:0000313" key="2">
    <source>
        <dbReference type="Proteomes" id="UP000202511"/>
    </source>
</evidence>
<name>A0A0B5JBK3_9VIRU</name>
<dbReference type="Proteomes" id="UP000202511">
    <property type="component" value="Segment"/>
</dbReference>
<protein>
    <submittedName>
        <fullName evidence="1">Uncharacterized protein</fullName>
    </submittedName>
</protein>
<reference evidence="1 2" key="1">
    <citation type="journal article" date="2015" name="Parasitol. Res.">
        <title>Viruses in close associations with free-living amoebae.</title>
        <authorList>
            <person name="Scheid P."/>
        </authorList>
    </citation>
    <scope>NUCLEOTIDE SEQUENCE [LARGE SCALE GENOMIC DNA]</scope>
    <source>
        <strain evidence="1">KlaHel</strain>
    </source>
</reference>